<keyword evidence="2" id="KW-0812">Transmembrane</keyword>
<accession>A0AAD5JXA6</accession>
<feature type="transmembrane region" description="Helical" evidence="2">
    <location>
        <begin position="167"/>
        <end position="188"/>
    </location>
</feature>
<feature type="transmembrane region" description="Helical" evidence="2">
    <location>
        <begin position="203"/>
        <end position="225"/>
    </location>
</feature>
<feature type="transmembrane region" description="Helical" evidence="2">
    <location>
        <begin position="39"/>
        <end position="61"/>
    </location>
</feature>
<sequence length="424" mass="45946">MADDPSANIRTFTHHCFNGICHCDWRITLQDCEESTAMYYVNIINIIVSALCAILGIGLLIHRVGMKGHTIWSPAGVGNGILRPKPVDCSLIFFVLFGILRMITSLVLVTNVGAGNLLGRSVLYELPWSIGLGGITIYLLGVSQAIAQSNSTSGWLPSPAVMDIAGFMTMILPALVGISMTIAAGVMIDKDSYTAELLIRINYGIWFLWTGGVGNAVFFAGVRLVRILKSHHRKLRQGSNDAAVKAGIMKIQVAIAGFAICLWIFALVLLLYGSLRDLIMRNTVGSIFLGVGWSLTASITVLVMELSIIFSPNTSKNAALRSKKSTEGSTGIDSSSMYSTQPDREIGAGSTMGAFTATFQNDDEAIMNALKENSQTVSQGFSPKGFRQSIKQSKNNFFSFSGRHSKRRLSNASSQMELTSHDLR</sequence>
<keyword evidence="2" id="KW-1133">Transmembrane helix</keyword>
<organism evidence="3 4">
    <name type="scientific">Phascolomyces articulosus</name>
    <dbReference type="NCBI Taxonomy" id="60185"/>
    <lineage>
        <taxon>Eukaryota</taxon>
        <taxon>Fungi</taxon>
        <taxon>Fungi incertae sedis</taxon>
        <taxon>Mucoromycota</taxon>
        <taxon>Mucoromycotina</taxon>
        <taxon>Mucoromycetes</taxon>
        <taxon>Mucorales</taxon>
        <taxon>Lichtheimiaceae</taxon>
        <taxon>Phascolomyces</taxon>
    </lineage>
</organism>
<evidence type="ECO:0000313" key="3">
    <source>
        <dbReference type="EMBL" id="KAI9245207.1"/>
    </source>
</evidence>
<name>A0AAD5JXA6_9FUNG</name>
<evidence type="ECO:0000256" key="1">
    <source>
        <dbReference type="SAM" id="MobiDB-lite"/>
    </source>
</evidence>
<feature type="region of interest" description="Disordered" evidence="1">
    <location>
        <begin position="320"/>
        <end position="343"/>
    </location>
</feature>
<evidence type="ECO:0000313" key="4">
    <source>
        <dbReference type="Proteomes" id="UP001209540"/>
    </source>
</evidence>
<keyword evidence="2" id="KW-0472">Membrane</keyword>
<comment type="caution">
    <text evidence="3">The sequence shown here is derived from an EMBL/GenBank/DDBJ whole genome shotgun (WGS) entry which is preliminary data.</text>
</comment>
<protein>
    <submittedName>
        <fullName evidence="3">Uncharacterized protein</fullName>
    </submittedName>
</protein>
<keyword evidence="4" id="KW-1185">Reference proteome</keyword>
<dbReference type="EMBL" id="JAIXMP010000053">
    <property type="protein sequence ID" value="KAI9245207.1"/>
    <property type="molecule type" value="Genomic_DNA"/>
</dbReference>
<feature type="transmembrane region" description="Helical" evidence="2">
    <location>
        <begin position="287"/>
        <end position="311"/>
    </location>
</feature>
<gene>
    <name evidence="3" type="ORF">BDA99DRAFT_528255</name>
</gene>
<evidence type="ECO:0000256" key="2">
    <source>
        <dbReference type="SAM" id="Phobius"/>
    </source>
</evidence>
<proteinExistence type="predicted"/>
<reference evidence="3" key="2">
    <citation type="submission" date="2023-02" db="EMBL/GenBank/DDBJ databases">
        <authorList>
            <consortium name="DOE Joint Genome Institute"/>
            <person name="Mondo S.J."/>
            <person name="Chang Y."/>
            <person name="Wang Y."/>
            <person name="Ahrendt S."/>
            <person name="Andreopoulos W."/>
            <person name="Barry K."/>
            <person name="Beard J."/>
            <person name="Benny G.L."/>
            <person name="Blankenship S."/>
            <person name="Bonito G."/>
            <person name="Cuomo C."/>
            <person name="Desiro A."/>
            <person name="Gervers K.A."/>
            <person name="Hundley H."/>
            <person name="Kuo A."/>
            <person name="LaButti K."/>
            <person name="Lang B.F."/>
            <person name="Lipzen A."/>
            <person name="O'Donnell K."/>
            <person name="Pangilinan J."/>
            <person name="Reynolds N."/>
            <person name="Sandor L."/>
            <person name="Smith M.W."/>
            <person name="Tsang A."/>
            <person name="Grigoriev I.V."/>
            <person name="Stajich J.E."/>
            <person name="Spatafora J.W."/>
        </authorList>
    </citation>
    <scope>NUCLEOTIDE SEQUENCE</scope>
    <source>
        <strain evidence="3">RSA 2281</strain>
    </source>
</reference>
<reference evidence="3" key="1">
    <citation type="journal article" date="2022" name="IScience">
        <title>Evolution of zygomycete secretomes and the origins of terrestrial fungal ecologies.</title>
        <authorList>
            <person name="Chang Y."/>
            <person name="Wang Y."/>
            <person name="Mondo S."/>
            <person name="Ahrendt S."/>
            <person name="Andreopoulos W."/>
            <person name="Barry K."/>
            <person name="Beard J."/>
            <person name="Benny G.L."/>
            <person name="Blankenship S."/>
            <person name="Bonito G."/>
            <person name="Cuomo C."/>
            <person name="Desiro A."/>
            <person name="Gervers K.A."/>
            <person name="Hundley H."/>
            <person name="Kuo A."/>
            <person name="LaButti K."/>
            <person name="Lang B.F."/>
            <person name="Lipzen A."/>
            <person name="O'Donnell K."/>
            <person name="Pangilinan J."/>
            <person name="Reynolds N."/>
            <person name="Sandor L."/>
            <person name="Smith M.E."/>
            <person name="Tsang A."/>
            <person name="Grigoriev I.V."/>
            <person name="Stajich J.E."/>
            <person name="Spatafora J.W."/>
        </authorList>
    </citation>
    <scope>NUCLEOTIDE SEQUENCE</scope>
    <source>
        <strain evidence="3">RSA 2281</strain>
    </source>
</reference>
<feature type="transmembrane region" description="Helical" evidence="2">
    <location>
        <begin position="253"/>
        <end position="275"/>
    </location>
</feature>
<feature type="transmembrane region" description="Helical" evidence="2">
    <location>
        <begin position="126"/>
        <end position="147"/>
    </location>
</feature>
<dbReference type="AlphaFoldDB" id="A0AAD5JXA6"/>
<feature type="region of interest" description="Disordered" evidence="1">
    <location>
        <begin position="401"/>
        <end position="424"/>
    </location>
</feature>
<feature type="compositionally biased region" description="Polar residues" evidence="1">
    <location>
        <begin position="327"/>
        <end position="341"/>
    </location>
</feature>
<dbReference type="Proteomes" id="UP001209540">
    <property type="component" value="Unassembled WGS sequence"/>
</dbReference>
<feature type="transmembrane region" description="Helical" evidence="2">
    <location>
        <begin position="91"/>
        <end position="114"/>
    </location>
</feature>